<dbReference type="InterPro" id="IPR019600">
    <property type="entry name" value="Hemin_uptake_protein_HemP"/>
</dbReference>
<proteinExistence type="predicted"/>
<dbReference type="EMBL" id="NIDE01000017">
    <property type="protein sequence ID" value="OWK35801.1"/>
    <property type="molecule type" value="Genomic_DNA"/>
</dbReference>
<organism evidence="2 3">
    <name type="scientific">Fimbriiglobus ruber</name>
    <dbReference type="NCBI Taxonomy" id="1908690"/>
    <lineage>
        <taxon>Bacteria</taxon>
        <taxon>Pseudomonadati</taxon>
        <taxon>Planctomycetota</taxon>
        <taxon>Planctomycetia</taxon>
        <taxon>Gemmatales</taxon>
        <taxon>Gemmataceae</taxon>
        <taxon>Fimbriiglobus</taxon>
    </lineage>
</organism>
<dbReference type="RefSeq" id="WP_088258916.1">
    <property type="nucleotide sequence ID" value="NZ_NIDE01000017.1"/>
</dbReference>
<evidence type="ECO:0000313" key="3">
    <source>
        <dbReference type="Proteomes" id="UP000214646"/>
    </source>
</evidence>
<feature type="region of interest" description="Disordered" evidence="1">
    <location>
        <begin position="1"/>
        <end position="20"/>
    </location>
</feature>
<dbReference type="Pfam" id="PF10636">
    <property type="entry name" value="hemP"/>
    <property type="match status" value="1"/>
</dbReference>
<evidence type="ECO:0008006" key="4">
    <source>
        <dbReference type="Google" id="ProtNLM"/>
    </source>
</evidence>
<name>A0A225D2I8_9BACT</name>
<evidence type="ECO:0000256" key="1">
    <source>
        <dbReference type="SAM" id="MobiDB-lite"/>
    </source>
</evidence>
<dbReference type="AlphaFoldDB" id="A0A225D2I8"/>
<accession>A0A225D2I8</accession>
<dbReference type="Proteomes" id="UP000214646">
    <property type="component" value="Unassembled WGS sequence"/>
</dbReference>
<keyword evidence="3" id="KW-1185">Reference proteome</keyword>
<comment type="caution">
    <text evidence="2">The sequence shown here is derived from an EMBL/GenBank/DDBJ whole genome shotgun (WGS) entry which is preliminary data.</text>
</comment>
<reference evidence="3" key="1">
    <citation type="submission" date="2017-06" db="EMBL/GenBank/DDBJ databases">
        <title>Genome analysis of Fimbriiglobus ruber SP5, the first member of the order Planctomycetales with confirmed chitinolytic capability.</title>
        <authorList>
            <person name="Ravin N.V."/>
            <person name="Rakitin A.L."/>
            <person name="Ivanova A.A."/>
            <person name="Beletsky A.V."/>
            <person name="Kulichevskaya I.S."/>
            <person name="Mardanov A.V."/>
            <person name="Dedysh S.N."/>
        </authorList>
    </citation>
    <scope>NUCLEOTIDE SEQUENCE [LARGE SCALE GENOMIC DNA]</scope>
    <source>
        <strain evidence="3">SP5</strain>
    </source>
</reference>
<dbReference type="Gene3D" id="2.10.70.10">
    <property type="entry name" value="Complement Module, domain 1"/>
    <property type="match status" value="1"/>
</dbReference>
<gene>
    <name evidence="2" type="ORF">FRUB_08364</name>
</gene>
<evidence type="ECO:0000313" key="2">
    <source>
        <dbReference type="EMBL" id="OWK35801.1"/>
    </source>
</evidence>
<dbReference type="OrthoDB" id="290460at2"/>
<sequence length="58" mass="6742">MPEQEANPPAPEDNEKATPPQVYQLEEWLGGQKEVMIEYAGKRYRLRVTDRGRLILTK</sequence>
<protein>
    <recommendedName>
        <fullName evidence="4">Hemin uptake protein HemP</fullName>
    </recommendedName>
</protein>